<sequence>MAEKVQGSVKWFSNKKGYGFITPAEGSPISEDIFVHQSSIHCDGYRTLVSASLHIKLEVNLFQWSFRIFSVMLGVVCWVDLFMSFRRWYDRDEGWEVEFEIGHDDDGKAKAVNVTAPGGGPCTGVRKNRRRREGGGGGGAGAPAAAGGGGKGRPAANRNARAPAKPKEPFWHEVLTDDVKNSLKEKEVRTSTGTIDVAVGDARVKLGTQGYAAMAHAGGIIAEGKFECDAQGTATFTWEHCITFDEGSGSWVATADKAAQLLSSLSLSDANVVPVGTDETAETLWGEGKTDPKAALEEHGFLMRRVVLTPRRRR</sequence>
<dbReference type="SUPFAM" id="SSF50249">
    <property type="entry name" value="Nucleic acid-binding proteins"/>
    <property type="match status" value="1"/>
</dbReference>
<feature type="compositionally biased region" description="Gly residues" evidence="1">
    <location>
        <begin position="135"/>
        <end position="152"/>
    </location>
</feature>
<comment type="caution">
    <text evidence="3">The sequence shown here is derived from an EMBL/GenBank/DDBJ whole genome shotgun (WGS) entry which is preliminary data.</text>
</comment>
<feature type="region of interest" description="Disordered" evidence="1">
    <location>
        <begin position="110"/>
        <end position="171"/>
    </location>
</feature>
<keyword evidence="4" id="KW-1185">Reference proteome</keyword>
<dbReference type="InterPro" id="IPR011129">
    <property type="entry name" value="CSD"/>
</dbReference>
<dbReference type="PROSITE" id="PS51857">
    <property type="entry name" value="CSD_2"/>
    <property type="match status" value="1"/>
</dbReference>
<dbReference type="InterPro" id="IPR002059">
    <property type="entry name" value="CSP_DNA-bd"/>
</dbReference>
<dbReference type="EMBL" id="JABMIG020000006">
    <property type="protein sequence ID" value="KAL3804717.1"/>
    <property type="molecule type" value="Genomic_DNA"/>
</dbReference>
<proteinExistence type="predicted"/>
<dbReference type="InterPro" id="IPR012340">
    <property type="entry name" value="NA-bd_OB-fold"/>
</dbReference>
<dbReference type="SMART" id="SM00357">
    <property type="entry name" value="CSP"/>
    <property type="match status" value="1"/>
</dbReference>
<gene>
    <name evidence="3" type="ORF">HJC23_008532</name>
</gene>
<organism evidence="3 4">
    <name type="scientific">Cyclotella cryptica</name>
    <dbReference type="NCBI Taxonomy" id="29204"/>
    <lineage>
        <taxon>Eukaryota</taxon>
        <taxon>Sar</taxon>
        <taxon>Stramenopiles</taxon>
        <taxon>Ochrophyta</taxon>
        <taxon>Bacillariophyta</taxon>
        <taxon>Coscinodiscophyceae</taxon>
        <taxon>Thalassiosirophycidae</taxon>
        <taxon>Stephanodiscales</taxon>
        <taxon>Stephanodiscaceae</taxon>
        <taxon>Cyclotella</taxon>
    </lineage>
</organism>
<dbReference type="Proteomes" id="UP001516023">
    <property type="component" value="Unassembled WGS sequence"/>
</dbReference>
<accession>A0ABD3QWR0</accession>
<feature type="domain" description="CSD" evidence="2">
    <location>
        <begin position="4"/>
        <end position="116"/>
    </location>
</feature>
<evidence type="ECO:0000256" key="1">
    <source>
        <dbReference type="SAM" id="MobiDB-lite"/>
    </source>
</evidence>
<protein>
    <recommendedName>
        <fullName evidence="2">CSD domain-containing protein</fullName>
    </recommendedName>
</protein>
<name>A0ABD3QWR0_9STRA</name>
<feature type="compositionally biased region" description="Low complexity" evidence="1">
    <location>
        <begin position="153"/>
        <end position="163"/>
    </location>
</feature>
<reference evidence="3 4" key="1">
    <citation type="journal article" date="2020" name="G3 (Bethesda)">
        <title>Improved Reference Genome for Cyclotella cryptica CCMP332, a Model for Cell Wall Morphogenesis, Salinity Adaptation, and Lipid Production in Diatoms (Bacillariophyta).</title>
        <authorList>
            <person name="Roberts W.R."/>
            <person name="Downey K.M."/>
            <person name="Ruck E.C."/>
            <person name="Traller J.C."/>
            <person name="Alverson A.J."/>
        </authorList>
    </citation>
    <scope>NUCLEOTIDE SEQUENCE [LARGE SCALE GENOMIC DNA]</scope>
    <source>
        <strain evidence="3 4">CCMP332</strain>
    </source>
</reference>
<dbReference type="Pfam" id="PF00313">
    <property type="entry name" value="CSD"/>
    <property type="match status" value="1"/>
</dbReference>
<evidence type="ECO:0000313" key="4">
    <source>
        <dbReference type="Proteomes" id="UP001516023"/>
    </source>
</evidence>
<dbReference type="AlphaFoldDB" id="A0ABD3QWR0"/>
<dbReference type="PANTHER" id="PTHR46565:SF20">
    <property type="entry name" value="COLD SHOCK DOMAIN-CONTAINING PROTEIN 4"/>
    <property type="match status" value="1"/>
</dbReference>
<evidence type="ECO:0000259" key="2">
    <source>
        <dbReference type="PROSITE" id="PS51857"/>
    </source>
</evidence>
<evidence type="ECO:0000313" key="3">
    <source>
        <dbReference type="EMBL" id="KAL3804717.1"/>
    </source>
</evidence>
<dbReference type="CDD" id="cd04458">
    <property type="entry name" value="CSP_CDS"/>
    <property type="match status" value="1"/>
</dbReference>
<dbReference type="PANTHER" id="PTHR46565">
    <property type="entry name" value="COLD SHOCK DOMAIN PROTEIN 2"/>
    <property type="match status" value="1"/>
</dbReference>
<dbReference type="Gene3D" id="2.40.50.140">
    <property type="entry name" value="Nucleic acid-binding proteins"/>
    <property type="match status" value="1"/>
</dbReference>